<dbReference type="GO" id="GO:0005375">
    <property type="term" value="F:copper ion transmembrane transporter activity"/>
    <property type="evidence" value="ECO:0007669"/>
    <property type="project" value="UniProtKB-UniRule"/>
</dbReference>
<feature type="transmembrane region" description="Helical" evidence="5">
    <location>
        <begin position="146"/>
        <end position="168"/>
    </location>
</feature>
<gene>
    <name evidence="7" type="ORF">HJC23_005404</name>
</gene>
<comment type="caution">
    <text evidence="7">The sequence shown here is derived from an EMBL/GenBank/DDBJ whole genome shotgun (WGS) entry which is preliminary data.</text>
</comment>
<keyword evidence="5" id="KW-0186">Copper</keyword>
<evidence type="ECO:0000256" key="4">
    <source>
        <dbReference type="ARBA" id="ARBA00023136"/>
    </source>
</evidence>
<evidence type="ECO:0000256" key="1">
    <source>
        <dbReference type="ARBA" id="ARBA00004141"/>
    </source>
</evidence>
<evidence type="ECO:0000313" key="8">
    <source>
        <dbReference type="Proteomes" id="UP001516023"/>
    </source>
</evidence>
<keyword evidence="2 5" id="KW-0812">Transmembrane</keyword>
<keyword evidence="5" id="KW-0813">Transport</keyword>
<dbReference type="Pfam" id="PF04145">
    <property type="entry name" value="Ctr"/>
    <property type="match status" value="1"/>
</dbReference>
<dbReference type="PANTHER" id="PTHR12483">
    <property type="entry name" value="SOLUTE CARRIER FAMILY 31 COPPER TRANSPORTERS"/>
    <property type="match status" value="1"/>
</dbReference>
<evidence type="ECO:0000256" key="5">
    <source>
        <dbReference type="RuleBase" id="RU367022"/>
    </source>
</evidence>
<evidence type="ECO:0000256" key="3">
    <source>
        <dbReference type="ARBA" id="ARBA00022989"/>
    </source>
</evidence>
<name>A0ABD3P296_9STRA</name>
<protein>
    <recommendedName>
        <fullName evidence="5">Copper transport protein</fullName>
    </recommendedName>
</protein>
<accession>A0ABD3P296</accession>
<feature type="compositionally biased region" description="Low complexity" evidence="6">
    <location>
        <begin position="1"/>
        <end position="16"/>
    </location>
</feature>
<sequence length="401" mass="44175">MGSSSFCSMGGMTMSSNGGGNKSETTKSHARRTLWEVNSSGGDIIHKIGYDMPVILTDDGKNVENDGGYDKHDMNGMDNEGRNMDHNMDHNMDNDDSSHGMSMMDSGTIMYMDGFHSALFHSSSQNPPPCLNLFFPSWTLDNPTKFVFAMMFIMLLGVMVEACGVWRVRCLRTKRHIRRQERLKRSPQLQNQRPQSSDDSSEGHGRVFAVCPAMFRRAFRKAVPQYVIKKCCKSNRGDTSKNGKRYEIMAASLHAVRAWIGYLLMLAVMSYAIEFLVCAILGMVLGRYWFIDEKDDGNGVIGTVSAGNGDQGSGVSESFDDFRGGDGTWGGGDPCCGIDDEDEDEYHDDMNYVSEVENRSGLVSRSGLLSRSSLVGGDTLQGSAVDEPLLINSGASRRSII</sequence>
<dbReference type="AlphaFoldDB" id="A0ABD3P296"/>
<comment type="subcellular location">
    <subcellularLocation>
        <location evidence="1 5">Membrane</location>
        <topology evidence="1 5">Multi-pass membrane protein</topology>
    </subcellularLocation>
</comment>
<keyword evidence="3 5" id="KW-1133">Transmembrane helix</keyword>
<dbReference type="InterPro" id="IPR007274">
    <property type="entry name" value="Cop_transporter"/>
</dbReference>
<dbReference type="Proteomes" id="UP001516023">
    <property type="component" value="Unassembled WGS sequence"/>
</dbReference>
<evidence type="ECO:0000256" key="2">
    <source>
        <dbReference type="ARBA" id="ARBA00022692"/>
    </source>
</evidence>
<reference evidence="7 8" key="1">
    <citation type="journal article" date="2020" name="G3 (Bethesda)">
        <title>Improved Reference Genome for Cyclotella cryptica CCMP332, a Model for Cell Wall Morphogenesis, Salinity Adaptation, and Lipid Production in Diatoms (Bacillariophyta).</title>
        <authorList>
            <person name="Roberts W.R."/>
            <person name="Downey K.M."/>
            <person name="Ruck E.C."/>
            <person name="Traller J.C."/>
            <person name="Alverson A.J."/>
        </authorList>
    </citation>
    <scope>NUCLEOTIDE SEQUENCE [LARGE SCALE GENOMIC DNA]</scope>
    <source>
        <strain evidence="7 8">CCMP332</strain>
    </source>
</reference>
<feature type="region of interest" description="Disordered" evidence="6">
    <location>
        <begin position="1"/>
        <end position="29"/>
    </location>
</feature>
<evidence type="ECO:0000313" key="7">
    <source>
        <dbReference type="EMBL" id="KAL3781864.1"/>
    </source>
</evidence>
<dbReference type="PANTHER" id="PTHR12483:SF27">
    <property type="entry name" value="COPPER TRANSPORT PROTEIN CTR1"/>
    <property type="match status" value="1"/>
</dbReference>
<evidence type="ECO:0000256" key="6">
    <source>
        <dbReference type="SAM" id="MobiDB-lite"/>
    </source>
</evidence>
<proteinExistence type="inferred from homology"/>
<dbReference type="EMBL" id="JABMIG020000304">
    <property type="protein sequence ID" value="KAL3781864.1"/>
    <property type="molecule type" value="Genomic_DNA"/>
</dbReference>
<feature type="region of interest" description="Disordered" evidence="6">
    <location>
        <begin position="181"/>
        <end position="203"/>
    </location>
</feature>
<organism evidence="7 8">
    <name type="scientific">Cyclotella cryptica</name>
    <dbReference type="NCBI Taxonomy" id="29204"/>
    <lineage>
        <taxon>Eukaryota</taxon>
        <taxon>Sar</taxon>
        <taxon>Stramenopiles</taxon>
        <taxon>Ochrophyta</taxon>
        <taxon>Bacillariophyta</taxon>
        <taxon>Coscinodiscophyceae</taxon>
        <taxon>Thalassiosirophycidae</taxon>
        <taxon>Stephanodiscales</taxon>
        <taxon>Stephanodiscaceae</taxon>
        <taxon>Cyclotella</taxon>
    </lineage>
</organism>
<feature type="compositionally biased region" description="Polar residues" evidence="6">
    <location>
        <begin position="187"/>
        <end position="198"/>
    </location>
</feature>
<keyword evidence="4 5" id="KW-0472">Membrane</keyword>
<keyword evidence="8" id="KW-1185">Reference proteome</keyword>
<keyword evidence="5" id="KW-0406">Ion transport</keyword>
<comment type="similarity">
    <text evidence="5">Belongs to the copper transporter (Ctr) (TC 1.A.56) family. SLC31A subfamily.</text>
</comment>
<dbReference type="GO" id="GO:0016020">
    <property type="term" value="C:membrane"/>
    <property type="evidence" value="ECO:0007669"/>
    <property type="project" value="UniProtKB-SubCell"/>
</dbReference>
<keyword evidence="5" id="KW-0187">Copper transport</keyword>